<evidence type="ECO:0000256" key="3">
    <source>
        <dbReference type="ARBA" id="ARBA00005046"/>
    </source>
</evidence>
<dbReference type="InterPro" id="IPR036688">
    <property type="entry name" value="MoeA_C_domain_IV_sf"/>
</dbReference>
<comment type="similarity">
    <text evidence="4 10">Belongs to the MoeA family.</text>
</comment>
<dbReference type="InterPro" id="IPR005111">
    <property type="entry name" value="MoeA_C_domain_IV"/>
</dbReference>
<comment type="cofactor">
    <cofactor evidence="10">
        <name>Mg(2+)</name>
        <dbReference type="ChEBI" id="CHEBI:18420"/>
    </cofactor>
</comment>
<keyword evidence="8 10" id="KW-0501">Molybdenum cofactor biosynthesis</keyword>
<comment type="function">
    <text evidence="2">May be involved in the biosynthesis of molybdopterin.</text>
</comment>
<dbReference type="GO" id="GO:0006777">
    <property type="term" value="P:Mo-molybdopterin cofactor biosynthetic process"/>
    <property type="evidence" value="ECO:0007669"/>
    <property type="project" value="UniProtKB-UniRule"/>
</dbReference>
<dbReference type="GO" id="GO:0061599">
    <property type="term" value="F:molybdopterin molybdotransferase activity"/>
    <property type="evidence" value="ECO:0007669"/>
    <property type="project" value="UniProtKB-UniRule"/>
</dbReference>
<evidence type="ECO:0000256" key="2">
    <source>
        <dbReference type="ARBA" id="ARBA00003487"/>
    </source>
</evidence>
<comment type="function">
    <text evidence="1 10">Catalyzes the insertion of molybdate into adenylated molybdopterin with the concomitant release of AMP.</text>
</comment>
<evidence type="ECO:0000256" key="9">
    <source>
        <dbReference type="ARBA" id="ARBA00047317"/>
    </source>
</evidence>
<dbReference type="InterPro" id="IPR038987">
    <property type="entry name" value="MoeA-like"/>
</dbReference>
<dbReference type="SUPFAM" id="SSF63882">
    <property type="entry name" value="MoeA N-terminal region -like"/>
    <property type="match status" value="1"/>
</dbReference>
<evidence type="ECO:0000256" key="6">
    <source>
        <dbReference type="ARBA" id="ARBA00021108"/>
    </source>
</evidence>
<dbReference type="SUPFAM" id="SSF53850">
    <property type="entry name" value="Periplasmic binding protein-like II"/>
    <property type="match status" value="1"/>
</dbReference>
<sequence>MNNFQRNVYLSNLELEEAKELFFTEVEEEIEALGTEILRVEDSLNRIAAKPVFAKISSPYFNASAMDGIAIRYKSTFEANEVNPVRLKKGSDFIYVDTGDVIKDPFDSVIMIEDVVKIDDETVEIIKAASPWQHVRPVGEDIVASEMIIPAFHKITPVDIGALLSGGILEIAVIKKPRVGIIPTGTEIINPEEEISEGKIIDSNSRMFEALVVQYGGQANRYKPVVDDYKLIKEAMIKAVEENDLVVINAGSSAGSEDYSSKIIEELGKVIAHGIAIKPGKPAILGKINNKPIIGLPGYPVSAYFVFDAFVTPLIFKYLKHEEEKRQKVEAILSSRLMSSLKHLEFVRIKIGKIGEKLIATPLNRGAGVTMSLVRADGVLKIPKTVEGIEAGEKIEVELLKDYKSIENTIVSIGSHDIIMDIIANEMNLKSKGMNLSSAHVGSLGGIMASRRGECHIAPIHLLDDKTGVYNIAYAKKYLSNKKMALIKGVKRVQGLMVREGNPKNINSIKDLTREDIIFVNRQKGAGTRVLLDYKLNELSINPEDIKGYDREMTTHMTVATAVLSGTADVGMGIESVAKTMHLDFIPIGEEDYDFLIEETFLEEKKIKEFIKVLKSEDLAKQLEEIGGYCLEAPGEIVHIN</sequence>
<evidence type="ECO:0000256" key="1">
    <source>
        <dbReference type="ARBA" id="ARBA00002901"/>
    </source>
</evidence>
<keyword evidence="10" id="KW-0808">Transferase</keyword>
<dbReference type="GO" id="GO:0046872">
    <property type="term" value="F:metal ion binding"/>
    <property type="evidence" value="ECO:0007669"/>
    <property type="project" value="UniProtKB-UniRule"/>
</dbReference>
<dbReference type="FunFam" id="2.40.340.10:FF:000005">
    <property type="entry name" value="Molybdopterin molybdenumtransferase MoeA"/>
    <property type="match status" value="1"/>
</dbReference>
<reference evidence="12 13" key="1">
    <citation type="submission" date="2019-12" db="EMBL/GenBank/DDBJ databases">
        <title>Genome sequenceing of Clostridium bovifaecis.</title>
        <authorList>
            <person name="Yao Y."/>
        </authorList>
    </citation>
    <scope>NUCLEOTIDE SEQUENCE [LARGE SCALE GENOMIC DNA]</scope>
    <source>
        <strain evidence="12 13">BXX</strain>
    </source>
</reference>
<accession>A0A6I6ERA9</accession>
<evidence type="ECO:0000256" key="7">
    <source>
        <dbReference type="ARBA" id="ARBA00022505"/>
    </source>
</evidence>
<dbReference type="Gene3D" id="3.40.980.10">
    <property type="entry name" value="MoaB/Mog-like domain"/>
    <property type="match status" value="1"/>
</dbReference>
<dbReference type="InterPro" id="IPR008284">
    <property type="entry name" value="MoCF_biosynth_CS"/>
</dbReference>
<keyword evidence="10" id="KW-0479">Metal-binding</keyword>
<dbReference type="Pfam" id="PF12727">
    <property type="entry name" value="PBP_like"/>
    <property type="match status" value="1"/>
</dbReference>
<dbReference type="CDD" id="cd00887">
    <property type="entry name" value="MoeA"/>
    <property type="match status" value="1"/>
</dbReference>
<dbReference type="Pfam" id="PF03454">
    <property type="entry name" value="MoeA_C"/>
    <property type="match status" value="1"/>
</dbReference>
<dbReference type="Proteomes" id="UP000422764">
    <property type="component" value="Chromosome"/>
</dbReference>
<dbReference type="PANTHER" id="PTHR10192:SF16">
    <property type="entry name" value="MOLYBDOPTERIN MOLYBDENUMTRANSFERASE"/>
    <property type="match status" value="1"/>
</dbReference>
<dbReference type="SMART" id="SM00852">
    <property type="entry name" value="MoCF_biosynth"/>
    <property type="match status" value="1"/>
</dbReference>
<dbReference type="NCBIfam" id="NF011068">
    <property type="entry name" value="PRK14498.1"/>
    <property type="match status" value="1"/>
</dbReference>
<dbReference type="InterPro" id="IPR001453">
    <property type="entry name" value="MoaB/Mog_dom"/>
</dbReference>
<evidence type="ECO:0000256" key="10">
    <source>
        <dbReference type="RuleBase" id="RU365090"/>
    </source>
</evidence>
<dbReference type="NCBIfam" id="TIGR00177">
    <property type="entry name" value="molyb_syn"/>
    <property type="match status" value="1"/>
</dbReference>
<dbReference type="Pfam" id="PF03453">
    <property type="entry name" value="MoeA_N"/>
    <property type="match status" value="1"/>
</dbReference>
<evidence type="ECO:0000313" key="12">
    <source>
        <dbReference type="EMBL" id="QGU94710.1"/>
    </source>
</evidence>
<dbReference type="GO" id="GO:0005829">
    <property type="term" value="C:cytosol"/>
    <property type="evidence" value="ECO:0007669"/>
    <property type="project" value="TreeGrafter"/>
</dbReference>
<dbReference type="SUPFAM" id="SSF53218">
    <property type="entry name" value="Molybdenum cofactor biosynthesis proteins"/>
    <property type="match status" value="1"/>
</dbReference>
<dbReference type="EMBL" id="CP046522">
    <property type="protein sequence ID" value="QGU94710.1"/>
    <property type="molecule type" value="Genomic_DNA"/>
</dbReference>
<dbReference type="InterPro" id="IPR036425">
    <property type="entry name" value="MoaB/Mog-like_dom_sf"/>
</dbReference>
<keyword evidence="10" id="KW-0460">Magnesium</keyword>
<dbReference type="Pfam" id="PF00994">
    <property type="entry name" value="MoCF_biosynth"/>
    <property type="match status" value="1"/>
</dbReference>
<dbReference type="Gene3D" id="3.90.105.10">
    <property type="entry name" value="Molybdopterin biosynthesis moea protein, domain 2"/>
    <property type="match status" value="1"/>
</dbReference>
<comment type="pathway">
    <text evidence="3 10">Cofactor biosynthesis; molybdopterin biosynthesis.</text>
</comment>
<evidence type="ECO:0000313" key="13">
    <source>
        <dbReference type="Proteomes" id="UP000422764"/>
    </source>
</evidence>
<dbReference type="InterPro" id="IPR036135">
    <property type="entry name" value="MoeA_linker/N_sf"/>
</dbReference>
<dbReference type="Gene3D" id="2.40.340.10">
    <property type="entry name" value="MoeA, C-terminal, domain IV"/>
    <property type="match status" value="1"/>
</dbReference>
<dbReference type="Gene3D" id="2.170.190.11">
    <property type="entry name" value="Molybdopterin biosynthesis moea protein, domain 3"/>
    <property type="match status" value="1"/>
</dbReference>
<proteinExistence type="inferred from homology"/>
<comment type="catalytic activity">
    <reaction evidence="9">
        <text>adenylyl-molybdopterin + molybdate = Mo-molybdopterin + AMP + H(+)</text>
        <dbReference type="Rhea" id="RHEA:35047"/>
        <dbReference type="ChEBI" id="CHEBI:15378"/>
        <dbReference type="ChEBI" id="CHEBI:36264"/>
        <dbReference type="ChEBI" id="CHEBI:62727"/>
        <dbReference type="ChEBI" id="CHEBI:71302"/>
        <dbReference type="ChEBI" id="CHEBI:456215"/>
        <dbReference type="EC" id="2.10.1.1"/>
    </reaction>
</comment>
<organism evidence="12 13">
    <name type="scientific">Clostridium bovifaecis</name>
    <dbReference type="NCBI Taxonomy" id="2184719"/>
    <lineage>
        <taxon>Bacteria</taxon>
        <taxon>Bacillati</taxon>
        <taxon>Bacillota</taxon>
        <taxon>Clostridia</taxon>
        <taxon>Eubacteriales</taxon>
        <taxon>Clostridiaceae</taxon>
        <taxon>Clostridium</taxon>
    </lineage>
</organism>
<dbReference type="SUPFAM" id="SSF63867">
    <property type="entry name" value="MoeA C-terminal domain-like"/>
    <property type="match status" value="1"/>
</dbReference>
<gene>
    <name evidence="12" type="ORF">GOM49_06005</name>
</gene>
<protein>
    <recommendedName>
        <fullName evidence="6 10">Molybdopterin molybdenumtransferase</fullName>
        <ecNumber evidence="5 10">2.10.1.1</ecNumber>
    </recommendedName>
</protein>
<evidence type="ECO:0000259" key="11">
    <source>
        <dbReference type="SMART" id="SM00852"/>
    </source>
</evidence>
<feature type="domain" description="MoaB/Mog" evidence="11">
    <location>
        <begin position="180"/>
        <end position="317"/>
    </location>
</feature>
<dbReference type="UniPathway" id="UPA00344"/>
<dbReference type="EC" id="2.10.1.1" evidence="5 10"/>
<keyword evidence="13" id="KW-1185">Reference proteome</keyword>
<dbReference type="PROSITE" id="PS01079">
    <property type="entry name" value="MOCF_BIOSYNTHESIS_2"/>
    <property type="match status" value="1"/>
</dbReference>
<evidence type="ECO:0000256" key="4">
    <source>
        <dbReference type="ARBA" id="ARBA00010763"/>
    </source>
</evidence>
<dbReference type="InterPro" id="IPR005110">
    <property type="entry name" value="MoeA_linker/N"/>
</dbReference>
<keyword evidence="7 10" id="KW-0500">Molybdenum</keyword>
<dbReference type="PANTHER" id="PTHR10192">
    <property type="entry name" value="MOLYBDOPTERIN BIOSYNTHESIS PROTEIN"/>
    <property type="match status" value="1"/>
</dbReference>
<evidence type="ECO:0000256" key="8">
    <source>
        <dbReference type="ARBA" id="ARBA00023150"/>
    </source>
</evidence>
<dbReference type="InterPro" id="IPR024370">
    <property type="entry name" value="PBP_domain"/>
</dbReference>
<dbReference type="Gene3D" id="3.40.190.10">
    <property type="entry name" value="Periplasmic binding protein-like II"/>
    <property type="match status" value="1"/>
</dbReference>
<name>A0A6I6ERA9_9CLOT</name>
<evidence type="ECO:0000256" key="5">
    <source>
        <dbReference type="ARBA" id="ARBA00013269"/>
    </source>
</evidence>
<dbReference type="AlphaFoldDB" id="A0A6I6ERA9"/>